<gene>
    <name evidence="2" type="ORF">SAMN05660493_02386</name>
</gene>
<feature type="transmembrane region" description="Helical" evidence="1">
    <location>
        <begin position="43"/>
        <end position="60"/>
    </location>
</feature>
<dbReference type="OrthoDB" id="1356532at2"/>
<sequence length="222" mass="25799">MRKVSKFENVEYCESNKALYLVLSCILIFGILFLILIKVLNPIFVFSISFLSAFIFYKSLKHRFVSISDFRIDDEKIDFGNRIVKFEDILHYRTEFINGAVLNIKLKSGKRINLSSNNYICKTSIFENFCKSLERRIDSLEGLNIERKKSAYESKVYFYFTVVFTIIAISAILFSIFSAKKMKFQTLGLILLGLSTMWTGILNRKSINSKKNTHHKSSDNTR</sequence>
<keyword evidence="1" id="KW-0472">Membrane</keyword>
<organism evidence="2 3">
    <name type="scientific">Epilithonimonas bovis DSM 19482</name>
    <dbReference type="NCBI Taxonomy" id="1121284"/>
    <lineage>
        <taxon>Bacteria</taxon>
        <taxon>Pseudomonadati</taxon>
        <taxon>Bacteroidota</taxon>
        <taxon>Flavobacteriia</taxon>
        <taxon>Flavobacteriales</taxon>
        <taxon>Weeksellaceae</taxon>
        <taxon>Chryseobacterium group</taxon>
        <taxon>Epilithonimonas</taxon>
    </lineage>
</organism>
<evidence type="ECO:0000313" key="2">
    <source>
        <dbReference type="EMBL" id="SIT97661.1"/>
    </source>
</evidence>
<dbReference type="EMBL" id="FTPU01000028">
    <property type="protein sequence ID" value="SIT97661.1"/>
    <property type="molecule type" value="Genomic_DNA"/>
</dbReference>
<dbReference type="Proteomes" id="UP000187261">
    <property type="component" value="Unassembled WGS sequence"/>
</dbReference>
<evidence type="ECO:0000256" key="1">
    <source>
        <dbReference type="SAM" id="Phobius"/>
    </source>
</evidence>
<dbReference type="AlphaFoldDB" id="A0A1U7Q080"/>
<protein>
    <submittedName>
        <fullName evidence="2">Uncharacterized protein</fullName>
    </submittedName>
</protein>
<feature type="transmembrane region" description="Helical" evidence="1">
    <location>
        <begin position="156"/>
        <end position="178"/>
    </location>
</feature>
<evidence type="ECO:0000313" key="3">
    <source>
        <dbReference type="Proteomes" id="UP000187261"/>
    </source>
</evidence>
<keyword evidence="1" id="KW-1133">Transmembrane helix</keyword>
<proteinExistence type="predicted"/>
<reference evidence="3" key="1">
    <citation type="submission" date="2016-10" db="EMBL/GenBank/DDBJ databases">
        <authorList>
            <person name="Varghese N."/>
            <person name="Submissions S."/>
        </authorList>
    </citation>
    <scope>NUCLEOTIDE SEQUENCE [LARGE SCALE GENOMIC DNA]</scope>
    <source>
        <strain evidence="3">DSM 19482</strain>
    </source>
</reference>
<accession>A0A1U7Q080</accession>
<dbReference type="RefSeq" id="WP_076783801.1">
    <property type="nucleotide sequence ID" value="NZ_FTPU01000028.1"/>
</dbReference>
<keyword evidence="3" id="KW-1185">Reference proteome</keyword>
<feature type="transmembrane region" description="Helical" evidence="1">
    <location>
        <begin position="20"/>
        <end position="37"/>
    </location>
</feature>
<feature type="transmembrane region" description="Helical" evidence="1">
    <location>
        <begin position="184"/>
        <end position="202"/>
    </location>
</feature>
<dbReference type="STRING" id="1121284.SAMN05660493_02386"/>
<keyword evidence="1" id="KW-0812">Transmembrane</keyword>
<name>A0A1U7Q080_9FLAO</name>